<accession>A0A914Z373</accession>
<evidence type="ECO:0000256" key="6">
    <source>
        <dbReference type="SAM" id="Phobius"/>
    </source>
</evidence>
<feature type="transmembrane region" description="Helical" evidence="6">
    <location>
        <begin position="201"/>
        <end position="221"/>
    </location>
</feature>
<feature type="transmembrane region" description="Helical" evidence="6">
    <location>
        <begin position="241"/>
        <end position="263"/>
    </location>
</feature>
<dbReference type="InterPro" id="IPR036259">
    <property type="entry name" value="MFS_trans_sf"/>
</dbReference>
<evidence type="ECO:0000256" key="1">
    <source>
        <dbReference type="ARBA" id="ARBA00004141"/>
    </source>
</evidence>
<feature type="transmembrane region" description="Helical" evidence="6">
    <location>
        <begin position="161"/>
        <end position="181"/>
    </location>
</feature>
<organism evidence="8 9">
    <name type="scientific">Panagrolaimus superbus</name>
    <dbReference type="NCBI Taxonomy" id="310955"/>
    <lineage>
        <taxon>Eukaryota</taxon>
        <taxon>Metazoa</taxon>
        <taxon>Ecdysozoa</taxon>
        <taxon>Nematoda</taxon>
        <taxon>Chromadorea</taxon>
        <taxon>Rhabditida</taxon>
        <taxon>Tylenchina</taxon>
        <taxon>Panagrolaimomorpha</taxon>
        <taxon>Panagrolaimoidea</taxon>
        <taxon>Panagrolaimidae</taxon>
        <taxon>Panagrolaimus</taxon>
    </lineage>
</organism>
<comment type="subcellular location">
    <subcellularLocation>
        <location evidence="1">Membrane</location>
        <topology evidence="1">Multi-pass membrane protein</topology>
    </subcellularLocation>
</comment>
<dbReference type="PANTHER" id="PTHR23506">
    <property type="entry name" value="GH10249P"/>
    <property type="match status" value="1"/>
</dbReference>
<dbReference type="InterPro" id="IPR050930">
    <property type="entry name" value="MFS_Vesicular_Transporter"/>
</dbReference>
<dbReference type="InterPro" id="IPR020846">
    <property type="entry name" value="MFS_dom"/>
</dbReference>
<sequence length="355" mass="38563">MIGLLALGNLCSTTAFSCIAPFYPDEAKLKGLDITEIGIIFGAFDLVMIVTSPLFGKYMHIFGAKKMFSLGQFFAGITSIAFGFLDLLPNDSAFFWASLLVRCAQAIGDTAIVTSALVICAKSFPGQMSFIVGIMETFVGLGYTIGPFFGGVFYEIGGFKLPFIVLGFILIFATIAGLFLINDFNEKDEKNENDEKQMRDILKIPVIWIMIFAVILCATSFTFVDPTLSDHLSEFHLSTTFIGLLFLICGGLYSVTAPIWGILIDRWKCCNALLIFGAILTMISMLMIGPTPIIKYEKNLFIVGTALAILGIGSGALYIPTFQNCLDAVQKQGFDDSSRTYGAVSGIFQSAFALG</sequence>
<proteinExistence type="predicted"/>
<keyword evidence="3 6" id="KW-0812">Transmembrane</keyword>
<keyword evidence="2" id="KW-0813">Transport</keyword>
<dbReference type="Pfam" id="PF07690">
    <property type="entry name" value="MFS_1"/>
    <property type="match status" value="1"/>
</dbReference>
<keyword evidence="5 6" id="KW-0472">Membrane</keyword>
<evidence type="ECO:0000256" key="4">
    <source>
        <dbReference type="ARBA" id="ARBA00022989"/>
    </source>
</evidence>
<feature type="transmembrane region" description="Helical" evidence="6">
    <location>
        <begin position="37"/>
        <end position="55"/>
    </location>
</feature>
<reference evidence="9" key="1">
    <citation type="submission" date="2022-11" db="UniProtKB">
        <authorList>
            <consortium name="WormBaseParasite"/>
        </authorList>
    </citation>
    <scope>IDENTIFICATION</scope>
</reference>
<dbReference type="GO" id="GO:0016020">
    <property type="term" value="C:membrane"/>
    <property type="evidence" value="ECO:0007669"/>
    <property type="project" value="UniProtKB-SubCell"/>
</dbReference>
<feature type="domain" description="Major facilitator superfamily (MFS) profile" evidence="7">
    <location>
        <begin position="1"/>
        <end position="355"/>
    </location>
</feature>
<keyword evidence="4 6" id="KW-1133">Transmembrane helix</keyword>
<dbReference type="Proteomes" id="UP000887577">
    <property type="component" value="Unplaced"/>
</dbReference>
<evidence type="ECO:0000259" key="7">
    <source>
        <dbReference type="PROSITE" id="PS50850"/>
    </source>
</evidence>
<feature type="transmembrane region" description="Helical" evidence="6">
    <location>
        <begin position="94"/>
        <end position="118"/>
    </location>
</feature>
<evidence type="ECO:0000256" key="3">
    <source>
        <dbReference type="ARBA" id="ARBA00022692"/>
    </source>
</evidence>
<evidence type="ECO:0000313" key="8">
    <source>
        <dbReference type="Proteomes" id="UP000887577"/>
    </source>
</evidence>
<evidence type="ECO:0000256" key="5">
    <source>
        <dbReference type="ARBA" id="ARBA00023136"/>
    </source>
</evidence>
<dbReference type="Gene3D" id="1.20.1250.20">
    <property type="entry name" value="MFS general substrate transporter like domains"/>
    <property type="match status" value="2"/>
</dbReference>
<feature type="transmembrane region" description="Helical" evidence="6">
    <location>
        <begin position="67"/>
        <end position="88"/>
    </location>
</feature>
<dbReference type="WBParaSite" id="PSU_v2.g6345.t1">
    <property type="protein sequence ID" value="PSU_v2.g6345.t1"/>
    <property type="gene ID" value="PSU_v2.g6345"/>
</dbReference>
<feature type="transmembrane region" description="Helical" evidence="6">
    <location>
        <begin position="130"/>
        <end position="149"/>
    </location>
</feature>
<evidence type="ECO:0000313" key="9">
    <source>
        <dbReference type="WBParaSite" id="PSU_v2.g6345.t1"/>
    </source>
</evidence>
<dbReference type="InterPro" id="IPR011701">
    <property type="entry name" value="MFS"/>
</dbReference>
<evidence type="ECO:0000256" key="2">
    <source>
        <dbReference type="ARBA" id="ARBA00022448"/>
    </source>
</evidence>
<protein>
    <submittedName>
        <fullName evidence="9">Major facilitator superfamily (MFS) profile domain-containing protein</fullName>
    </submittedName>
</protein>
<dbReference type="PROSITE" id="PS50850">
    <property type="entry name" value="MFS"/>
    <property type="match status" value="1"/>
</dbReference>
<dbReference type="AlphaFoldDB" id="A0A914Z373"/>
<feature type="transmembrane region" description="Helical" evidence="6">
    <location>
        <begin position="270"/>
        <end position="288"/>
    </location>
</feature>
<dbReference type="PANTHER" id="PTHR23506:SF26">
    <property type="entry name" value="MFS-TYPE TRANSPORTER SLC18B1"/>
    <property type="match status" value="1"/>
</dbReference>
<keyword evidence="8" id="KW-1185">Reference proteome</keyword>
<dbReference type="SUPFAM" id="SSF103473">
    <property type="entry name" value="MFS general substrate transporter"/>
    <property type="match status" value="1"/>
</dbReference>
<name>A0A914Z373_9BILA</name>
<feature type="transmembrane region" description="Helical" evidence="6">
    <location>
        <begin position="300"/>
        <end position="319"/>
    </location>
</feature>
<dbReference type="GO" id="GO:0022857">
    <property type="term" value="F:transmembrane transporter activity"/>
    <property type="evidence" value="ECO:0007669"/>
    <property type="project" value="InterPro"/>
</dbReference>